<dbReference type="Proteomes" id="UP000015354">
    <property type="component" value="Unassembled WGS sequence"/>
</dbReference>
<dbReference type="AlphaFoldDB" id="S9VYK0"/>
<dbReference type="SUPFAM" id="SSF52949">
    <property type="entry name" value="Macro domain-like"/>
    <property type="match status" value="1"/>
</dbReference>
<dbReference type="Gene3D" id="3.40.220.10">
    <property type="entry name" value="Leucine Aminopeptidase, subunit E, domain 1"/>
    <property type="match status" value="1"/>
</dbReference>
<proteinExistence type="predicted"/>
<organism evidence="3 4">
    <name type="scientific">Strigomonas culicis</name>
    <dbReference type="NCBI Taxonomy" id="28005"/>
    <lineage>
        <taxon>Eukaryota</taxon>
        <taxon>Discoba</taxon>
        <taxon>Euglenozoa</taxon>
        <taxon>Kinetoplastea</taxon>
        <taxon>Metakinetoplastina</taxon>
        <taxon>Trypanosomatida</taxon>
        <taxon>Trypanosomatidae</taxon>
        <taxon>Strigomonadinae</taxon>
        <taxon>Strigomonas</taxon>
    </lineage>
</organism>
<dbReference type="PANTHER" id="PTHR11106:SF27">
    <property type="entry name" value="MACRO DOMAIN-CONTAINING PROTEIN"/>
    <property type="match status" value="1"/>
</dbReference>
<dbReference type="InterPro" id="IPR043472">
    <property type="entry name" value="Macro_dom-like"/>
</dbReference>
<dbReference type="EMBL" id="ATMH01007409">
    <property type="protein sequence ID" value="EPY23877.1"/>
    <property type="molecule type" value="Genomic_DNA"/>
</dbReference>
<comment type="caution">
    <text evidence="3">The sequence shown here is derived from an EMBL/GenBank/DDBJ whole genome shotgun (WGS) entry which is preliminary data.</text>
</comment>
<dbReference type="Pfam" id="PF01661">
    <property type="entry name" value="Macro"/>
    <property type="match status" value="1"/>
</dbReference>
<evidence type="ECO:0000259" key="1">
    <source>
        <dbReference type="PROSITE" id="PS51154"/>
    </source>
</evidence>
<dbReference type="OrthoDB" id="6133115at2759"/>
<dbReference type="EMBL" id="ATMH01002948">
    <property type="protein sequence ID" value="EPY32156.1"/>
    <property type="molecule type" value="Genomic_DNA"/>
</dbReference>
<dbReference type="SMART" id="SM00506">
    <property type="entry name" value="A1pp"/>
    <property type="match status" value="1"/>
</dbReference>
<dbReference type="PANTHER" id="PTHR11106">
    <property type="entry name" value="GANGLIOSIDE INDUCED DIFFERENTIATION ASSOCIATED PROTEIN 2-RELATED"/>
    <property type="match status" value="1"/>
</dbReference>
<accession>S9VYK0</accession>
<keyword evidence="4" id="KW-1185">Reference proteome</keyword>
<reference evidence="3" key="2">
    <citation type="submission" date="2013-03" db="EMBL/GenBank/DDBJ databases">
        <authorList>
            <person name="Motta M.C.M."/>
            <person name="Martins A.C.A."/>
            <person name="Preta C.M.C.C."/>
            <person name="Silva R."/>
            <person name="de Souza S.S."/>
            <person name="Klein C.C."/>
            <person name="de Almeida L.G.P."/>
            <person name="Cunha O.L."/>
            <person name="Colabardini A.C."/>
            <person name="Lima B.A."/>
            <person name="Machado C.R."/>
            <person name="Soares C.M.A."/>
            <person name="de Menezes C.B.A."/>
            <person name="Bartolomeu D.C."/>
            <person name="Grisard E.C."/>
            <person name="Fantinatti-Garboggini F."/>
            <person name="Rodrigues-Luiz G.F."/>
            <person name="Wagner G."/>
            <person name="Goldman G.H."/>
            <person name="Fietto J.L.R."/>
            <person name="Ciapina L.P."/>
            <person name="Brocchi M."/>
            <person name="Elias M.C."/>
            <person name="Goldman M.H.S."/>
            <person name="Sagot M.-F."/>
            <person name="Pereira M."/>
            <person name="Stoco P.H."/>
            <person name="Teixeira S.M.R."/>
            <person name="de Mendonca-Neto R.P."/>
            <person name="Maciel T.E.F."/>
            <person name="Mendes T.A.O."/>
            <person name="Urmenyi T.P."/>
            <person name="Teixeira M.M.G."/>
            <person name="de Camargo E.F.P."/>
            <person name="de Sousa W."/>
            <person name="Schenkman S."/>
            <person name="de Vasconcelos A.T.R."/>
        </authorList>
    </citation>
    <scope>NUCLEOTIDE SEQUENCE</scope>
</reference>
<evidence type="ECO:0000313" key="4">
    <source>
        <dbReference type="Proteomes" id="UP000015354"/>
    </source>
</evidence>
<evidence type="ECO:0000313" key="3">
    <source>
        <dbReference type="EMBL" id="EPY32156.1"/>
    </source>
</evidence>
<dbReference type="CDD" id="cd02908">
    <property type="entry name" value="Macro_OAADPr_deacetylase"/>
    <property type="match status" value="1"/>
</dbReference>
<dbReference type="InterPro" id="IPR002589">
    <property type="entry name" value="Macro_dom"/>
</dbReference>
<feature type="domain" description="Macro" evidence="1">
    <location>
        <begin position="66"/>
        <end position="240"/>
    </location>
</feature>
<evidence type="ECO:0000313" key="2">
    <source>
        <dbReference type="EMBL" id="EPY23877.1"/>
    </source>
</evidence>
<name>S9VYK0_9TRYP</name>
<dbReference type="PROSITE" id="PS51154">
    <property type="entry name" value="MACRO"/>
    <property type="match status" value="1"/>
</dbReference>
<reference evidence="3 4" key="1">
    <citation type="journal article" date="2013" name="PLoS ONE">
        <title>Predicting the Proteins of Angomonas deanei, Strigomonas culicis and Their Respective Endosymbionts Reveals New Aspects of the Trypanosomatidae Family.</title>
        <authorList>
            <person name="Motta M.C."/>
            <person name="Martins A.C."/>
            <person name="de Souza S.S."/>
            <person name="Catta-Preta C.M."/>
            <person name="Silva R."/>
            <person name="Klein C.C."/>
            <person name="de Almeida L.G."/>
            <person name="de Lima Cunha O."/>
            <person name="Ciapina L.P."/>
            <person name="Brocchi M."/>
            <person name="Colabardini A.C."/>
            <person name="de Araujo Lima B."/>
            <person name="Machado C.R."/>
            <person name="de Almeida Soares C.M."/>
            <person name="Probst C.M."/>
            <person name="de Menezes C.B."/>
            <person name="Thompson C.E."/>
            <person name="Bartholomeu D.C."/>
            <person name="Gradia D.F."/>
            <person name="Pavoni D.P."/>
            <person name="Grisard E.C."/>
            <person name="Fantinatti-Garboggini F."/>
            <person name="Marchini F.K."/>
            <person name="Rodrigues-Luiz G.F."/>
            <person name="Wagner G."/>
            <person name="Goldman G.H."/>
            <person name="Fietto J.L."/>
            <person name="Elias M.C."/>
            <person name="Goldman M.H."/>
            <person name="Sagot M.F."/>
            <person name="Pereira M."/>
            <person name="Stoco P.H."/>
            <person name="de Mendonca-Neto R.P."/>
            <person name="Teixeira S.M."/>
            <person name="Maciel T.E."/>
            <person name="de Oliveira Mendes T.A."/>
            <person name="Urmenyi T.P."/>
            <person name="de Souza W."/>
            <person name="Schenkman S."/>
            <person name="de Vasconcelos A.T."/>
        </authorList>
    </citation>
    <scope>NUCLEOTIDE SEQUENCE [LARGE SCALE GENOMIC DNA]</scope>
</reference>
<sequence>MSFRLFSKKMETPLQAAYRERLLARTLTEEEKEMAAYPLEQWRQADRTALKGYCCRVASPVSLAFLTPFDAQHPLLRRVAIHKGPVVDLALDAIVNAANEACLGGGGVDGAIHSAAGPLLQRECATFSGCPTGECLITKGYNLPARYVIHTVGPVGEREELLRCCYRNVLDLAAVDRIETIGLCGISTGVYGYPLRAAARVATEEVCAFLKHNTTVRMVCFACFKSEEVDAITEALKLCN</sequence>
<protein>
    <submittedName>
        <fullName evidence="3">Appr-1-p processing domain-containing protein</fullName>
    </submittedName>
</protein>
<gene>
    <name evidence="3" type="ORF">STCU_02948</name>
    <name evidence="2" type="ORF">STCU_07409</name>
</gene>